<dbReference type="Proteomes" id="UP000272888">
    <property type="component" value="Unassembled WGS sequence"/>
</dbReference>
<dbReference type="AlphaFoldDB" id="A0A3A8QHW5"/>
<proteinExistence type="predicted"/>
<dbReference type="SUPFAM" id="SSF54909">
    <property type="entry name" value="Dimeric alpha+beta barrel"/>
    <property type="match status" value="1"/>
</dbReference>
<dbReference type="InterPro" id="IPR021708">
    <property type="entry name" value="DUF3291"/>
</dbReference>
<accession>A0A3A8QHW5</accession>
<evidence type="ECO:0000313" key="3">
    <source>
        <dbReference type="Proteomes" id="UP000272888"/>
    </source>
</evidence>
<sequence>MRVAFTTFAILKKPYGNPEVQEFDDRTPAVFLEAENASGFIARARESSSSELSNFHRDWGHWGKFCVPRFYTLGRENENDQRASTLSVWKDLQSVLAFAYSGLHMEALRKRKEWFLEPAWPSYAMWWVEDDHVPTWQEACERLELLHDQGPTPQVFDFKKCFDAQGNAVDLKGLRDASRRAG</sequence>
<dbReference type="RefSeq" id="WP_120641659.1">
    <property type="nucleotide sequence ID" value="NZ_RAWB01000008.1"/>
</dbReference>
<organism evidence="2 3">
    <name type="scientific">Corallococcus llansteffanensis</name>
    <dbReference type="NCBI Taxonomy" id="2316731"/>
    <lineage>
        <taxon>Bacteria</taxon>
        <taxon>Pseudomonadati</taxon>
        <taxon>Myxococcota</taxon>
        <taxon>Myxococcia</taxon>
        <taxon>Myxococcales</taxon>
        <taxon>Cystobacterineae</taxon>
        <taxon>Myxococcaceae</taxon>
        <taxon>Corallococcus</taxon>
    </lineage>
</organism>
<comment type="caution">
    <text evidence="2">The sequence shown here is derived from an EMBL/GenBank/DDBJ whole genome shotgun (WGS) entry which is preliminary data.</text>
</comment>
<evidence type="ECO:0000313" key="2">
    <source>
        <dbReference type="EMBL" id="RKH68303.1"/>
    </source>
</evidence>
<reference evidence="3" key="1">
    <citation type="submission" date="2018-09" db="EMBL/GenBank/DDBJ databases">
        <authorList>
            <person name="Livingstone P.G."/>
            <person name="Whitworth D.E."/>
        </authorList>
    </citation>
    <scope>NUCLEOTIDE SEQUENCE [LARGE SCALE GENOMIC DNA]</scope>
    <source>
        <strain evidence="3">CA051B</strain>
    </source>
</reference>
<dbReference type="InterPro" id="IPR011008">
    <property type="entry name" value="Dimeric_a/b-barrel"/>
</dbReference>
<keyword evidence="3" id="KW-1185">Reference proteome</keyword>
<feature type="domain" description="DUF3291" evidence="1">
    <location>
        <begin position="4"/>
        <end position="160"/>
    </location>
</feature>
<protein>
    <submittedName>
        <fullName evidence="2">DUF3291 domain-containing protein</fullName>
    </submittedName>
</protein>
<evidence type="ECO:0000259" key="1">
    <source>
        <dbReference type="Pfam" id="PF11695"/>
    </source>
</evidence>
<gene>
    <name evidence="2" type="ORF">D7V93_01675</name>
</gene>
<dbReference type="EMBL" id="RAWB01000008">
    <property type="protein sequence ID" value="RKH68303.1"/>
    <property type="molecule type" value="Genomic_DNA"/>
</dbReference>
<dbReference type="Pfam" id="PF11695">
    <property type="entry name" value="DUF3291"/>
    <property type="match status" value="1"/>
</dbReference>
<name>A0A3A8QHW5_9BACT</name>